<evidence type="ECO:0000313" key="2">
    <source>
        <dbReference type="Proteomes" id="UP000639338"/>
    </source>
</evidence>
<reference evidence="1 2" key="1">
    <citation type="submission" date="2020-08" db="EMBL/GenBank/DDBJ databases">
        <title>Aphidius gifuensis genome sequencing and assembly.</title>
        <authorList>
            <person name="Du Z."/>
        </authorList>
    </citation>
    <scope>NUCLEOTIDE SEQUENCE [LARGE SCALE GENOMIC DNA]</scope>
    <source>
        <strain evidence="1">YNYX2018</strain>
        <tissue evidence="1">Adults</tissue>
    </source>
</reference>
<dbReference type="AlphaFoldDB" id="A0A835CR42"/>
<dbReference type="Proteomes" id="UP000639338">
    <property type="component" value="Unassembled WGS sequence"/>
</dbReference>
<proteinExistence type="predicted"/>
<accession>A0A835CR42</accession>
<protein>
    <submittedName>
        <fullName evidence="1">Uncharacterized protein</fullName>
    </submittedName>
</protein>
<dbReference type="OrthoDB" id="6768877at2759"/>
<comment type="caution">
    <text evidence="1">The sequence shown here is derived from an EMBL/GenBank/DDBJ whole genome shotgun (WGS) entry which is preliminary data.</text>
</comment>
<keyword evidence="2" id="KW-1185">Reference proteome</keyword>
<organism evidence="1 2">
    <name type="scientific">Aphidius gifuensis</name>
    <name type="common">Parasitoid wasp</name>
    <dbReference type="NCBI Taxonomy" id="684658"/>
    <lineage>
        <taxon>Eukaryota</taxon>
        <taxon>Metazoa</taxon>
        <taxon>Ecdysozoa</taxon>
        <taxon>Arthropoda</taxon>
        <taxon>Hexapoda</taxon>
        <taxon>Insecta</taxon>
        <taxon>Pterygota</taxon>
        <taxon>Neoptera</taxon>
        <taxon>Endopterygota</taxon>
        <taxon>Hymenoptera</taxon>
        <taxon>Apocrita</taxon>
        <taxon>Ichneumonoidea</taxon>
        <taxon>Braconidae</taxon>
        <taxon>Aphidiinae</taxon>
        <taxon>Aphidius</taxon>
    </lineage>
</organism>
<dbReference type="EMBL" id="JACMRX010000003">
    <property type="protein sequence ID" value="KAF7993569.1"/>
    <property type="molecule type" value="Genomic_DNA"/>
</dbReference>
<dbReference type="Gene3D" id="2.60.120.620">
    <property type="entry name" value="q2cbj1_9rhob like domain"/>
    <property type="match status" value="1"/>
</dbReference>
<gene>
    <name evidence="1" type="ORF">HCN44_010164</name>
</gene>
<sequence length="200" mass="23009">MAQKNDGPSNKKKMLDNDEINNLCDLLSIRVGKLNIGTNQKITLLVDHMKMDAMNITQDEYAHLDQSYFSRNTENIIDMDCCKYKQTKNFDIDLDIETILKTINVKGYIDQCTLNYYKTGDLKASHHHGYRQELKGTLILLLPSECVGGDFCFDDYNAEKDMDKSALRFIYFNNGMEHSVTKVLSGNRLSLVYNVYDPNH</sequence>
<evidence type="ECO:0000313" key="1">
    <source>
        <dbReference type="EMBL" id="KAF7993569.1"/>
    </source>
</evidence>
<name>A0A835CR42_APHGI</name>